<dbReference type="EMBL" id="BQNB010010523">
    <property type="protein sequence ID" value="GJS78411.1"/>
    <property type="molecule type" value="Genomic_DNA"/>
</dbReference>
<evidence type="ECO:0000313" key="2">
    <source>
        <dbReference type="EMBL" id="GJS78411.1"/>
    </source>
</evidence>
<comment type="caution">
    <text evidence="2">The sequence shown here is derived from an EMBL/GenBank/DDBJ whole genome shotgun (WGS) entry which is preliminary data.</text>
</comment>
<sequence length="131" mass="15194">MWTGEWKATFIYRRVRSYGIQRSFFPSFCSELEEMEIWQRRSEQHVGGIGMYLNTLEYSLQLFQICQNLGGFRKALRMRRMSDSNVVLAAPHPYVLLGIGVVLRGGFRKALRMRRMSDSTVVLAAPHPYGN</sequence>
<organism evidence="2 3">
    <name type="scientific">Tanacetum coccineum</name>
    <dbReference type="NCBI Taxonomy" id="301880"/>
    <lineage>
        <taxon>Eukaryota</taxon>
        <taxon>Viridiplantae</taxon>
        <taxon>Streptophyta</taxon>
        <taxon>Embryophyta</taxon>
        <taxon>Tracheophyta</taxon>
        <taxon>Spermatophyta</taxon>
        <taxon>Magnoliopsida</taxon>
        <taxon>eudicotyledons</taxon>
        <taxon>Gunneridae</taxon>
        <taxon>Pentapetalae</taxon>
        <taxon>asterids</taxon>
        <taxon>campanulids</taxon>
        <taxon>Asterales</taxon>
        <taxon>Asteraceae</taxon>
        <taxon>Asteroideae</taxon>
        <taxon>Anthemideae</taxon>
        <taxon>Anthemidinae</taxon>
        <taxon>Tanacetum</taxon>
    </lineage>
</organism>
<protein>
    <submittedName>
        <fullName evidence="2">Uncharacterized protein</fullName>
    </submittedName>
</protein>
<reference evidence="2" key="1">
    <citation type="journal article" date="2022" name="Int. J. Mol. Sci.">
        <title>Draft Genome of Tanacetum Coccineum: Genomic Comparison of Closely Related Tanacetum-Family Plants.</title>
        <authorList>
            <person name="Yamashiro T."/>
            <person name="Shiraishi A."/>
            <person name="Nakayama K."/>
            <person name="Satake H."/>
        </authorList>
    </citation>
    <scope>NUCLEOTIDE SEQUENCE</scope>
</reference>
<evidence type="ECO:0000256" key="1">
    <source>
        <dbReference type="SAM" id="Phobius"/>
    </source>
</evidence>
<proteinExistence type="predicted"/>
<keyword evidence="3" id="KW-1185">Reference proteome</keyword>
<dbReference type="Proteomes" id="UP001151760">
    <property type="component" value="Unassembled WGS sequence"/>
</dbReference>
<keyword evidence="1" id="KW-0472">Membrane</keyword>
<evidence type="ECO:0000313" key="3">
    <source>
        <dbReference type="Proteomes" id="UP001151760"/>
    </source>
</evidence>
<reference evidence="2" key="2">
    <citation type="submission" date="2022-01" db="EMBL/GenBank/DDBJ databases">
        <authorList>
            <person name="Yamashiro T."/>
            <person name="Shiraishi A."/>
            <person name="Satake H."/>
            <person name="Nakayama K."/>
        </authorList>
    </citation>
    <scope>NUCLEOTIDE SEQUENCE</scope>
</reference>
<name>A0ABQ4YLR6_9ASTR</name>
<accession>A0ABQ4YLR6</accession>
<keyword evidence="1" id="KW-0812">Transmembrane</keyword>
<gene>
    <name evidence="2" type="ORF">Tco_0728292</name>
</gene>
<feature type="transmembrane region" description="Helical" evidence="1">
    <location>
        <begin position="86"/>
        <end position="107"/>
    </location>
</feature>
<keyword evidence="1" id="KW-1133">Transmembrane helix</keyword>